<evidence type="ECO:0000313" key="12">
    <source>
        <dbReference type="Proteomes" id="UP000269276"/>
    </source>
</evidence>
<comment type="caution">
    <text evidence="11">The sequence shown here is derived from an EMBL/GenBank/DDBJ whole genome shotgun (WGS) entry which is preliminary data.</text>
</comment>
<feature type="region of interest" description="Disordered" evidence="7">
    <location>
        <begin position="1408"/>
        <end position="1452"/>
    </location>
</feature>
<evidence type="ECO:0000256" key="6">
    <source>
        <dbReference type="ARBA" id="ARBA00049349"/>
    </source>
</evidence>
<feature type="compositionally biased region" description="Basic and acidic residues" evidence="7">
    <location>
        <begin position="989"/>
        <end position="1002"/>
    </location>
</feature>
<dbReference type="OrthoDB" id="9547406at2759"/>
<feature type="region of interest" description="Disordered" evidence="7">
    <location>
        <begin position="970"/>
        <end position="1011"/>
    </location>
</feature>
<feature type="compositionally biased region" description="Polar residues" evidence="7">
    <location>
        <begin position="1441"/>
        <end position="1452"/>
    </location>
</feature>
<comment type="similarity">
    <text evidence="1">Belongs to the JHDM3 histone demethylase family.</text>
</comment>
<dbReference type="Gene3D" id="3.30.40.10">
    <property type="entry name" value="Zinc/RING finger domain, C3HC4 (zinc finger)"/>
    <property type="match status" value="1"/>
</dbReference>
<dbReference type="GO" id="GO:0010468">
    <property type="term" value="P:regulation of gene expression"/>
    <property type="evidence" value="ECO:0007669"/>
    <property type="project" value="TreeGrafter"/>
</dbReference>
<feature type="compositionally biased region" description="Low complexity" evidence="7">
    <location>
        <begin position="1119"/>
        <end position="1139"/>
    </location>
</feature>
<dbReference type="GO" id="GO:0140684">
    <property type="term" value="F:histone H3K9me2/H3K9me3 demethylase activity"/>
    <property type="evidence" value="ECO:0007669"/>
    <property type="project" value="UniProtKB-EC"/>
</dbReference>
<dbReference type="InterPro" id="IPR034732">
    <property type="entry name" value="EPHD"/>
</dbReference>
<dbReference type="Proteomes" id="UP000269276">
    <property type="component" value="Unassembled WGS sequence"/>
</dbReference>
<feature type="region of interest" description="Disordered" evidence="7">
    <location>
        <begin position="1339"/>
        <end position="1364"/>
    </location>
</feature>
<dbReference type="PROSITE" id="PS51805">
    <property type="entry name" value="EPHD"/>
    <property type="match status" value="1"/>
</dbReference>
<evidence type="ECO:0000256" key="1">
    <source>
        <dbReference type="ARBA" id="ARBA00009711"/>
    </source>
</evidence>
<feature type="compositionally biased region" description="Acidic residues" evidence="7">
    <location>
        <begin position="61"/>
        <end position="77"/>
    </location>
</feature>
<feature type="region of interest" description="Disordered" evidence="7">
    <location>
        <begin position="173"/>
        <end position="302"/>
    </location>
</feature>
<feature type="domain" description="JmjN" evidence="8">
    <location>
        <begin position="88"/>
        <end position="129"/>
    </location>
</feature>
<dbReference type="PANTHER" id="PTHR10694">
    <property type="entry name" value="LYSINE-SPECIFIC DEMETHYLASE"/>
    <property type="match status" value="1"/>
</dbReference>
<feature type="compositionally biased region" description="Low complexity" evidence="7">
    <location>
        <begin position="1269"/>
        <end position="1300"/>
    </location>
</feature>
<feature type="region of interest" description="Disordered" evidence="7">
    <location>
        <begin position="539"/>
        <end position="595"/>
    </location>
</feature>
<dbReference type="GO" id="GO:0008270">
    <property type="term" value="F:zinc ion binding"/>
    <property type="evidence" value="ECO:0007669"/>
    <property type="project" value="UniProtKB-KW"/>
</dbReference>
<dbReference type="SUPFAM" id="SSF51197">
    <property type="entry name" value="Clavaminate synthase-like"/>
    <property type="match status" value="1"/>
</dbReference>
<evidence type="ECO:0000256" key="5">
    <source>
        <dbReference type="ARBA" id="ARBA00022833"/>
    </source>
</evidence>
<name>A0A3M7EFK2_HORWE</name>
<feature type="compositionally biased region" description="Low complexity" evidence="7">
    <location>
        <begin position="1029"/>
        <end position="1042"/>
    </location>
</feature>
<gene>
    <name evidence="11" type="ORF">D0863_02621</name>
</gene>
<dbReference type="Pfam" id="PF13832">
    <property type="entry name" value="zf-HC5HC2H_2"/>
    <property type="match status" value="1"/>
</dbReference>
<feature type="region of interest" description="Disordered" evidence="7">
    <location>
        <begin position="1119"/>
        <end position="1179"/>
    </location>
</feature>
<feature type="compositionally biased region" description="Acidic residues" evidence="7">
    <location>
        <begin position="545"/>
        <end position="561"/>
    </location>
</feature>
<accession>A0A3M7EFK2</accession>
<dbReference type="EMBL" id="QWIP01000057">
    <property type="protein sequence ID" value="RMY75405.1"/>
    <property type="molecule type" value="Genomic_DNA"/>
</dbReference>
<feature type="compositionally biased region" description="Basic residues" evidence="7">
    <location>
        <begin position="222"/>
        <end position="231"/>
    </location>
</feature>
<feature type="region of interest" description="Disordered" evidence="7">
    <location>
        <begin position="1023"/>
        <end position="1067"/>
    </location>
</feature>
<feature type="region of interest" description="Disordered" evidence="7">
    <location>
        <begin position="1229"/>
        <end position="1314"/>
    </location>
</feature>
<keyword evidence="4" id="KW-0863">Zinc-finger</keyword>
<feature type="domain" description="PHD-type" evidence="10">
    <location>
        <begin position="604"/>
        <end position="728"/>
    </location>
</feature>
<dbReference type="SMART" id="SM00558">
    <property type="entry name" value="JmjC"/>
    <property type="match status" value="1"/>
</dbReference>
<dbReference type="CDD" id="cd15571">
    <property type="entry name" value="ePHD"/>
    <property type="match status" value="1"/>
</dbReference>
<proteinExistence type="inferred from homology"/>
<reference evidence="11 12" key="1">
    <citation type="journal article" date="2018" name="BMC Genomics">
        <title>Genomic evidence for intraspecific hybridization in a clonal and extremely halotolerant yeast.</title>
        <authorList>
            <person name="Gostincar C."/>
            <person name="Stajich J.E."/>
            <person name="Zupancic J."/>
            <person name="Zalar P."/>
            <person name="Gunde-Cimerman N."/>
        </authorList>
    </citation>
    <scope>NUCLEOTIDE SEQUENCE [LARGE SCALE GENOMIC DNA]</scope>
    <source>
        <strain evidence="11 12">EXF-2682</strain>
    </source>
</reference>
<feature type="compositionally biased region" description="Polar residues" evidence="7">
    <location>
        <begin position="290"/>
        <end position="302"/>
    </location>
</feature>
<dbReference type="GO" id="GO:0051864">
    <property type="term" value="F:histone H3K36 demethylase activity"/>
    <property type="evidence" value="ECO:0007669"/>
    <property type="project" value="TreeGrafter"/>
</dbReference>
<dbReference type="GO" id="GO:0000785">
    <property type="term" value="C:chromatin"/>
    <property type="evidence" value="ECO:0007669"/>
    <property type="project" value="TreeGrafter"/>
</dbReference>
<dbReference type="InterPro" id="IPR013083">
    <property type="entry name" value="Znf_RING/FYVE/PHD"/>
</dbReference>
<dbReference type="InterPro" id="IPR003349">
    <property type="entry name" value="JmjN"/>
</dbReference>
<dbReference type="GO" id="GO:0005634">
    <property type="term" value="C:nucleus"/>
    <property type="evidence" value="ECO:0007669"/>
    <property type="project" value="TreeGrafter"/>
</dbReference>
<evidence type="ECO:0000259" key="8">
    <source>
        <dbReference type="PROSITE" id="PS51183"/>
    </source>
</evidence>
<dbReference type="PROSITE" id="PS51183">
    <property type="entry name" value="JMJN"/>
    <property type="match status" value="1"/>
</dbReference>
<feature type="compositionally biased region" description="Basic and acidic residues" evidence="7">
    <location>
        <begin position="1231"/>
        <end position="1240"/>
    </location>
</feature>
<feature type="compositionally biased region" description="Polar residues" evidence="7">
    <location>
        <begin position="1145"/>
        <end position="1156"/>
    </location>
</feature>
<feature type="compositionally biased region" description="Low complexity" evidence="7">
    <location>
        <begin position="1161"/>
        <end position="1179"/>
    </location>
</feature>
<evidence type="ECO:0000256" key="3">
    <source>
        <dbReference type="ARBA" id="ARBA00022723"/>
    </source>
</evidence>
<evidence type="ECO:0000313" key="11">
    <source>
        <dbReference type="EMBL" id="RMY75405.1"/>
    </source>
</evidence>
<dbReference type="PROSITE" id="PS51184">
    <property type="entry name" value="JMJC"/>
    <property type="match status" value="1"/>
</dbReference>
<comment type="catalytic activity">
    <reaction evidence="6">
        <text>N(6),N(6),N(6)-trimethyl-L-lysyl(9)-[histone H3] + 2 2-oxoglutarate + 2 O2 = N(6)-methyl-L-lysyl(9)-[histone H3] + 2 formaldehyde + 2 succinate + 2 CO2</text>
        <dbReference type="Rhea" id="RHEA:60200"/>
        <dbReference type="Rhea" id="RHEA-COMP:15538"/>
        <dbReference type="Rhea" id="RHEA-COMP:15542"/>
        <dbReference type="ChEBI" id="CHEBI:15379"/>
        <dbReference type="ChEBI" id="CHEBI:16526"/>
        <dbReference type="ChEBI" id="CHEBI:16810"/>
        <dbReference type="ChEBI" id="CHEBI:16842"/>
        <dbReference type="ChEBI" id="CHEBI:30031"/>
        <dbReference type="ChEBI" id="CHEBI:61929"/>
        <dbReference type="ChEBI" id="CHEBI:61961"/>
        <dbReference type="EC" id="1.14.11.66"/>
    </reaction>
</comment>
<evidence type="ECO:0000256" key="7">
    <source>
        <dbReference type="SAM" id="MobiDB-lite"/>
    </source>
</evidence>
<dbReference type="InterPro" id="IPR003347">
    <property type="entry name" value="JmjC_dom"/>
</dbReference>
<dbReference type="InterPro" id="IPR055500">
    <property type="entry name" value="DUF7072"/>
</dbReference>
<feature type="compositionally biased region" description="Basic and acidic residues" evidence="7">
    <location>
        <begin position="200"/>
        <end position="221"/>
    </location>
</feature>
<feature type="region of interest" description="Disordered" evidence="7">
    <location>
        <begin position="1"/>
        <end position="85"/>
    </location>
</feature>
<dbReference type="SMART" id="SM00249">
    <property type="entry name" value="PHD"/>
    <property type="match status" value="1"/>
</dbReference>
<keyword evidence="3" id="KW-0479">Metal-binding</keyword>
<feature type="compositionally biased region" description="Basic residues" evidence="7">
    <location>
        <begin position="573"/>
        <end position="582"/>
    </location>
</feature>
<dbReference type="Pfam" id="PF02373">
    <property type="entry name" value="JmjC"/>
    <property type="match status" value="1"/>
</dbReference>
<sequence length="1452" mass="162135">MEGAGTPADATTGETAALSPESQESHHAKPSTEPVGAKPANALTPPTSEEMNHEETMKEQEESELSDLDLEDEEDEIKPDHYWEGGKIPVFKPTMDQFRDFSKFIAKVDQYGMKSGIVKVIPPDEWRDSLPQLDEMVKRIKIKNPITQEFNGAYGTYTQQNVEKQRSYNLPEWKALTEETQHQPPAKRGERRRNQAQVVRGDRKTRGREPSGAVEREDSPKSKKKPGRQGRKPQAAEHEEDGDEATGAGQKTRGAAKVPPTPDSPATKPGKGKGAAKGKGSRQPRGGQAKSVSSRRLNNTAESADYIDEEAFKDFNYRMEGLDEFTPERCAELENHYWKSLAFNQPMYAADMPGSLFAEDCTSWNVAHLPNLLDVLGTKVPGVNTAYLYMGMWKATFAWHLEDVDLYSINYIHFGAPKQWYSISQEDARKFEAAMRQVWPLDSKNCGQFLRHKTYLISPDVLQKQYGVKVNKLVHYEGEFVITYPYGYHSGYNIGYNCAESVNFATESWLEYGRIARKCNCESDNVWVDVGEIERKLRGEPTPEYYEETDDEDEISDEEEGALPSPPASVKGKPQKNKKRKREAKEEKPKKKKKIRIKIRAPTREPCVMCPNDNPWEPLLPTDNGKKAHKSCADFTPETFIVKDDQGNEQVCGIASIDRARLELKCNFCRSKRGACFQCSSKKCTRAFHATCALAAGVLIDGGLVPTFGEDGTEYIDNGYDFRCKFHRIKMPKNVNIESLENSKRINNFAKELKFNDVVQAQYVGGEVFAGLVVENRPSETSVVVDVLPDGYGISIDYANGLDADTLHSERIEVEWKWLCVLDPVNSLRPRPSAHAKPLPEGMNKKNVSVNNRQDGVPQQDEQFHDNPEYKWCDFYNMHTPPPGFSSKAHQVAGKLNVKIDAPDQLYYYLPKVSTEAKCFFTDKSGSNQIATKANFLDRMAQSSKPSQPHTKYAAAQRQPVMAARPIPAHISHQQQQQHPPGFIGNPARFEKPYTYKPKEPARPNVMWGVDPKSLAGQRSFLAEAGRRPSQSSSFMLPQQPQQLPPPYPYQSSDSAQNPATPRPFSREHYYSSEKLPAAYPGEYAGFMQVARRQSNGAQGCEGANTHNGSYVPNYQSIRQQQAQIKQSAPTAPMMGAAMPPNPYTPSGSSRPTSSAHSHKSPAGAPLTPAASASSTLQTSEMPQGYLENLQKYPYLKNSFLRAQKQYESPYNIGGGFAASYQPIALNQRSEPAEEKKQAEHTPSASVSSTNEFSRRQSQQWTPPSAIWAHAQQMSPPAAAQQPAKSYQQAPQPPLQQAQPRKYPPPMHQSTHDFQQSWQQYMPSTASRDGAQARAMRDQMGGYGPFAPHSFHSPQNQHSKPQHRNSFGHAYDTAQMFQSPKAPTLSPLSDQHTPGMAYNHNIAAPNLGAWNRPQATGPGAVQTPPTQPNGQANGPMPPQMHPTSGNETWRYN</sequence>
<dbReference type="Pfam" id="PF23258">
    <property type="entry name" value="DUF7072"/>
    <property type="match status" value="1"/>
</dbReference>
<evidence type="ECO:0000259" key="9">
    <source>
        <dbReference type="PROSITE" id="PS51184"/>
    </source>
</evidence>
<dbReference type="Gene3D" id="2.60.120.650">
    <property type="entry name" value="Cupin"/>
    <property type="match status" value="2"/>
</dbReference>
<dbReference type="VEuPathDB" id="FungiDB:BTJ68_02305"/>
<feature type="compositionally biased region" description="Basic residues" evidence="7">
    <location>
        <begin position="270"/>
        <end position="282"/>
    </location>
</feature>
<evidence type="ECO:0000256" key="2">
    <source>
        <dbReference type="ARBA" id="ARBA00012900"/>
    </source>
</evidence>
<protein>
    <recommendedName>
        <fullName evidence="2">[histone H3]-trimethyl-L-lysine(9) demethylase</fullName>
        <ecNumber evidence="2">1.14.11.66</ecNumber>
    </recommendedName>
</protein>
<dbReference type="PANTHER" id="PTHR10694:SF7">
    <property type="entry name" value="[HISTONE H3]-TRIMETHYL-L-LYSINE(9) DEMETHYLASE"/>
    <property type="match status" value="1"/>
</dbReference>
<dbReference type="InterPro" id="IPR001965">
    <property type="entry name" value="Znf_PHD"/>
</dbReference>
<dbReference type="SMART" id="SM00545">
    <property type="entry name" value="JmjN"/>
    <property type="match status" value="1"/>
</dbReference>
<feature type="domain" description="JmjC" evidence="9">
    <location>
        <begin position="358"/>
        <end position="521"/>
    </location>
</feature>
<keyword evidence="5" id="KW-0862">Zinc</keyword>
<feature type="compositionally biased region" description="Polar residues" evidence="7">
    <location>
        <begin position="1241"/>
        <end position="1263"/>
    </location>
</feature>
<dbReference type="Pfam" id="PF02375">
    <property type="entry name" value="JmjN"/>
    <property type="match status" value="1"/>
</dbReference>
<feature type="compositionally biased region" description="Basic and acidic residues" evidence="7">
    <location>
        <begin position="50"/>
        <end position="60"/>
    </location>
</feature>
<evidence type="ECO:0000256" key="4">
    <source>
        <dbReference type="ARBA" id="ARBA00022771"/>
    </source>
</evidence>
<organism evidence="11 12">
    <name type="scientific">Hortaea werneckii</name>
    <name type="common">Black yeast</name>
    <name type="synonym">Cladosporium werneckii</name>
    <dbReference type="NCBI Taxonomy" id="91943"/>
    <lineage>
        <taxon>Eukaryota</taxon>
        <taxon>Fungi</taxon>
        <taxon>Dikarya</taxon>
        <taxon>Ascomycota</taxon>
        <taxon>Pezizomycotina</taxon>
        <taxon>Dothideomycetes</taxon>
        <taxon>Dothideomycetidae</taxon>
        <taxon>Mycosphaerellales</taxon>
        <taxon>Teratosphaeriaceae</taxon>
        <taxon>Hortaea</taxon>
    </lineage>
</organism>
<evidence type="ECO:0000259" key="10">
    <source>
        <dbReference type="PROSITE" id="PS51805"/>
    </source>
</evidence>
<dbReference type="EC" id="1.14.11.66" evidence="2"/>
<dbReference type="FunFam" id="2.60.120.650:FF:000024">
    <property type="entry name" value="Putative jumonji family transcription factor"/>
    <property type="match status" value="1"/>
</dbReference>